<feature type="domain" description="Enoyl reductase (ER)" evidence="7">
    <location>
        <begin position="12"/>
        <end position="364"/>
    </location>
</feature>
<dbReference type="PROSITE" id="PS00059">
    <property type="entry name" value="ADH_ZINC"/>
    <property type="match status" value="1"/>
</dbReference>
<dbReference type="InterPro" id="IPR011032">
    <property type="entry name" value="GroES-like_sf"/>
</dbReference>
<evidence type="ECO:0000256" key="2">
    <source>
        <dbReference type="ARBA" id="ARBA00008072"/>
    </source>
</evidence>
<evidence type="ECO:0000256" key="3">
    <source>
        <dbReference type="ARBA" id="ARBA00022723"/>
    </source>
</evidence>
<dbReference type="SMART" id="SM00829">
    <property type="entry name" value="PKS_ER"/>
    <property type="match status" value="1"/>
</dbReference>
<evidence type="ECO:0000256" key="1">
    <source>
        <dbReference type="ARBA" id="ARBA00001947"/>
    </source>
</evidence>
<dbReference type="Pfam" id="PF00107">
    <property type="entry name" value="ADH_zinc_N"/>
    <property type="match status" value="1"/>
</dbReference>
<dbReference type="Pfam" id="PF08240">
    <property type="entry name" value="ADH_N"/>
    <property type="match status" value="1"/>
</dbReference>
<protein>
    <submittedName>
        <fullName evidence="8">Aryl-alcohol dehydrogenase</fullName>
        <ecNumber evidence="8">1.1.1.90</ecNumber>
    </submittedName>
</protein>
<organism evidence="8 9">
    <name type="scientific">Gordonia insulae</name>
    <dbReference type="NCBI Taxonomy" id="2420509"/>
    <lineage>
        <taxon>Bacteria</taxon>
        <taxon>Bacillati</taxon>
        <taxon>Actinomycetota</taxon>
        <taxon>Actinomycetes</taxon>
        <taxon>Mycobacteriales</taxon>
        <taxon>Gordoniaceae</taxon>
        <taxon>Gordonia</taxon>
    </lineage>
</organism>
<dbReference type="KEGG" id="gom:D7316_03240"/>
<dbReference type="OrthoDB" id="334894at2"/>
<evidence type="ECO:0000313" key="8">
    <source>
        <dbReference type="EMBL" id="AZG46639.1"/>
    </source>
</evidence>
<keyword evidence="5 8" id="KW-0560">Oxidoreductase</keyword>
<evidence type="ECO:0000256" key="4">
    <source>
        <dbReference type="ARBA" id="ARBA00022833"/>
    </source>
</evidence>
<accession>A0A3G8JQ70</accession>
<dbReference type="Gene3D" id="3.40.50.720">
    <property type="entry name" value="NAD(P)-binding Rossmann-like Domain"/>
    <property type="match status" value="1"/>
</dbReference>
<evidence type="ECO:0000256" key="5">
    <source>
        <dbReference type="ARBA" id="ARBA00023002"/>
    </source>
</evidence>
<dbReference type="InterPro" id="IPR036291">
    <property type="entry name" value="NAD(P)-bd_dom_sf"/>
</dbReference>
<dbReference type="InterPro" id="IPR020843">
    <property type="entry name" value="ER"/>
</dbReference>
<keyword evidence="3 6" id="KW-0479">Metal-binding</keyword>
<dbReference type="Proteomes" id="UP000271469">
    <property type="component" value="Chromosome"/>
</dbReference>
<gene>
    <name evidence="8" type="primary">xylB_2</name>
    <name evidence="8" type="ORF">D7316_03240</name>
</gene>
<dbReference type="InterPro" id="IPR002328">
    <property type="entry name" value="ADH_Zn_CS"/>
</dbReference>
<dbReference type="InterPro" id="IPR013154">
    <property type="entry name" value="ADH-like_N"/>
</dbReference>
<dbReference type="EMBL" id="CP033972">
    <property type="protein sequence ID" value="AZG46639.1"/>
    <property type="molecule type" value="Genomic_DNA"/>
</dbReference>
<comment type="cofactor">
    <cofactor evidence="1 6">
        <name>Zn(2+)</name>
        <dbReference type="ChEBI" id="CHEBI:29105"/>
    </cofactor>
</comment>
<sequence>MQTQAALLTGPGSDFTVADIDIDGPRAGEVLVQIAAVGICHTDLAARDGVLPLEFPGVAGHEGAGTVLAVGDGVTKVSIGDKVGVTFNSCGRCTTCTTGRQSYCENFNEMNYSGVRNDGSKPLSMDGKPVGGLFFGQSSFARVALANERNVVRIDDDIPFELLAPLGCGVQTGVGAVMRSLSAEKGSTIAIAGGGSVGLSAAIGAVIQGCATILVIEPNQTRRELALELGATHAIDPSAGGVAEQIRMAVPNGVDYIVDTTGIPAVVEALIGATAVRGTIGLIGVPSDPTGTIGLNIIAALTLGLTITGIIEGDSVPDDFIPELVALHREGRLPLEKLVTTFPFEKINDAVAAQHDGSVVKPVLVFDDES</sequence>
<reference evidence="8 9" key="1">
    <citation type="submission" date="2018-11" db="EMBL/GenBank/DDBJ databases">
        <title>Gordonia insulae sp. nov., isolated from an island soil.</title>
        <authorList>
            <person name="Kim Y.S."/>
            <person name="Kim S.B."/>
        </authorList>
    </citation>
    <scope>NUCLEOTIDE SEQUENCE [LARGE SCALE GENOMIC DNA]</scope>
    <source>
        <strain evidence="8 9">MMS17-SY073</strain>
    </source>
</reference>
<dbReference type="GO" id="GO:0018456">
    <property type="term" value="F:aryl-alcohol dehydrogenase (NAD+) activity"/>
    <property type="evidence" value="ECO:0007669"/>
    <property type="project" value="UniProtKB-EC"/>
</dbReference>
<dbReference type="InterPro" id="IPR013149">
    <property type="entry name" value="ADH-like_C"/>
</dbReference>
<keyword evidence="4 6" id="KW-0862">Zinc</keyword>
<evidence type="ECO:0000256" key="6">
    <source>
        <dbReference type="RuleBase" id="RU361277"/>
    </source>
</evidence>
<dbReference type="RefSeq" id="WP_124709121.1">
    <property type="nucleotide sequence ID" value="NZ_CP033972.1"/>
</dbReference>
<evidence type="ECO:0000259" key="7">
    <source>
        <dbReference type="SMART" id="SM00829"/>
    </source>
</evidence>
<dbReference type="PANTHER" id="PTHR43350">
    <property type="entry name" value="NAD-DEPENDENT ALCOHOL DEHYDROGENASE"/>
    <property type="match status" value="1"/>
</dbReference>
<comment type="similarity">
    <text evidence="2 6">Belongs to the zinc-containing alcohol dehydrogenase family.</text>
</comment>
<dbReference type="SUPFAM" id="SSF51735">
    <property type="entry name" value="NAD(P)-binding Rossmann-fold domains"/>
    <property type="match status" value="1"/>
</dbReference>
<dbReference type="GO" id="GO:0008270">
    <property type="term" value="F:zinc ion binding"/>
    <property type="evidence" value="ECO:0007669"/>
    <property type="project" value="InterPro"/>
</dbReference>
<name>A0A3G8JQ70_9ACTN</name>
<keyword evidence="9" id="KW-1185">Reference proteome</keyword>
<dbReference type="AlphaFoldDB" id="A0A3G8JQ70"/>
<dbReference type="Gene3D" id="3.90.180.10">
    <property type="entry name" value="Medium-chain alcohol dehydrogenases, catalytic domain"/>
    <property type="match status" value="1"/>
</dbReference>
<dbReference type="EC" id="1.1.1.90" evidence="8"/>
<dbReference type="SUPFAM" id="SSF50129">
    <property type="entry name" value="GroES-like"/>
    <property type="match status" value="1"/>
</dbReference>
<dbReference type="CDD" id="cd08278">
    <property type="entry name" value="benzyl_alcohol_DH"/>
    <property type="match status" value="1"/>
</dbReference>
<evidence type="ECO:0000313" key="9">
    <source>
        <dbReference type="Proteomes" id="UP000271469"/>
    </source>
</evidence>
<proteinExistence type="inferred from homology"/>
<dbReference type="PANTHER" id="PTHR43350:SF17">
    <property type="entry name" value="NAD-DEPENDENT ALCOHOL DEHYDROGENASE"/>
    <property type="match status" value="1"/>
</dbReference>